<feature type="binding site" evidence="7">
    <location>
        <position position="191"/>
    </location>
    <ligand>
        <name>substrate</name>
    </ligand>
</feature>
<dbReference type="HAMAP" id="MF_00313">
    <property type="entry name" value="Glutaminase"/>
    <property type="match status" value="1"/>
</dbReference>
<dbReference type="EMBL" id="JACGWV010000001">
    <property type="protein sequence ID" value="MBA8808442.1"/>
    <property type="molecule type" value="Genomic_DNA"/>
</dbReference>
<keyword evidence="7" id="KW-0007">Acetylation</keyword>
<accession>A0A7W3J8X1</accession>
<comment type="caution">
    <text evidence="8">The sequence shown here is derived from an EMBL/GenBank/DDBJ whole genome shotgun (WGS) entry which is preliminary data.</text>
</comment>
<evidence type="ECO:0000256" key="6">
    <source>
        <dbReference type="ARBA" id="ARBA00070405"/>
    </source>
</evidence>
<evidence type="ECO:0000313" key="9">
    <source>
        <dbReference type="Proteomes" id="UP000540568"/>
    </source>
</evidence>
<dbReference type="Gene3D" id="3.30.750.24">
    <property type="entry name" value="STAS domain"/>
    <property type="match status" value="1"/>
</dbReference>
<dbReference type="NCBIfam" id="TIGR03814">
    <property type="entry name" value="Gln_ase"/>
    <property type="match status" value="1"/>
</dbReference>
<dbReference type="GO" id="GO:0006537">
    <property type="term" value="P:glutamate biosynthetic process"/>
    <property type="evidence" value="ECO:0007669"/>
    <property type="project" value="TreeGrafter"/>
</dbReference>
<evidence type="ECO:0000313" key="8">
    <source>
        <dbReference type="EMBL" id="MBA8808442.1"/>
    </source>
</evidence>
<reference evidence="8 9" key="1">
    <citation type="submission" date="2020-07" db="EMBL/GenBank/DDBJ databases">
        <title>Sequencing the genomes of 1000 actinobacteria strains.</title>
        <authorList>
            <person name="Klenk H.-P."/>
        </authorList>
    </citation>
    <scope>NUCLEOTIDE SEQUENCE [LARGE SCALE GENOMIC DNA]</scope>
    <source>
        <strain evidence="8 9">DSM 44121</strain>
    </source>
</reference>
<dbReference type="GO" id="GO:0004359">
    <property type="term" value="F:glutaminase activity"/>
    <property type="evidence" value="ECO:0007669"/>
    <property type="project" value="UniProtKB-UniRule"/>
</dbReference>
<proteinExistence type="inferred from homology"/>
<protein>
    <recommendedName>
        <fullName evidence="6 7">Glutaminase</fullName>
        <ecNumber evidence="3 7">3.5.1.2</ecNumber>
    </recommendedName>
</protein>
<dbReference type="Gene3D" id="3.40.710.10">
    <property type="entry name" value="DD-peptidase/beta-lactamase superfamily"/>
    <property type="match status" value="1"/>
</dbReference>
<evidence type="ECO:0000256" key="2">
    <source>
        <dbReference type="ARBA" id="ARBA00011881"/>
    </source>
</evidence>
<dbReference type="RefSeq" id="WP_182616442.1">
    <property type="nucleotide sequence ID" value="NZ_BAAATF010000003.1"/>
</dbReference>
<dbReference type="SUPFAM" id="SSF56601">
    <property type="entry name" value="beta-lactamase/transpeptidase-like"/>
    <property type="match status" value="1"/>
</dbReference>
<comment type="subunit">
    <text evidence="2 7">Homotetramer.</text>
</comment>
<dbReference type="InterPro" id="IPR015868">
    <property type="entry name" value="Glutaminase"/>
</dbReference>
<dbReference type="FunFam" id="3.40.710.10:FF:000005">
    <property type="entry name" value="Glutaminase"/>
    <property type="match status" value="1"/>
</dbReference>
<keyword evidence="4 7" id="KW-0378">Hydrolase</keyword>
<keyword evidence="9" id="KW-1185">Reference proteome</keyword>
<dbReference type="InterPro" id="IPR012338">
    <property type="entry name" value="Beta-lactam/transpept-like"/>
</dbReference>
<evidence type="ECO:0000256" key="1">
    <source>
        <dbReference type="ARBA" id="ARBA00011076"/>
    </source>
</evidence>
<evidence type="ECO:0000256" key="7">
    <source>
        <dbReference type="HAMAP-Rule" id="MF_00313"/>
    </source>
</evidence>
<evidence type="ECO:0000256" key="3">
    <source>
        <dbReference type="ARBA" id="ARBA00012918"/>
    </source>
</evidence>
<name>A0A7W3J8X1_9MICO</name>
<dbReference type="NCBIfam" id="NF002134">
    <property type="entry name" value="PRK00971.1-4"/>
    <property type="match status" value="1"/>
</dbReference>
<dbReference type="GO" id="GO:0006543">
    <property type="term" value="P:L-glutamine catabolic process"/>
    <property type="evidence" value="ECO:0007669"/>
    <property type="project" value="TreeGrafter"/>
</dbReference>
<dbReference type="InterPro" id="IPR036513">
    <property type="entry name" value="STAS_dom_sf"/>
</dbReference>
<dbReference type="Proteomes" id="UP000540568">
    <property type="component" value="Unassembled WGS sequence"/>
</dbReference>
<comment type="catalytic activity">
    <reaction evidence="5 7">
        <text>L-glutamine + H2O = L-glutamate + NH4(+)</text>
        <dbReference type="Rhea" id="RHEA:15889"/>
        <dbReference type="ChEBI" id="CHEBI:15377"/>
        <dbReference type="ChEBI" id="CHEBI:28938"/>
        <dbReference type="ChEBI" id="CHEBI:29985"/>
        <dbReference type="ChEBI" id="CHEBI:58359"/>
        <dbReference type="EC" id="3.5.1.2"/>
    </reaction>
</comment>
<feature type="binding site" evidence="7">
    <location>
        <position position="64"/>
    </location>
    <ligand>
        <name>substrate</name>
    </ligand>
</feature>
<feature type="binding site" evidence="7">
    <location>
        <position position="167"/>
    </location>
    <ligand>
        <name>substrate</name>
    </ligand>
</feature>
<dbReference type="PANTHER" id="PTHR12544">
    <property type="entry name" value="GLUTAMINASE"/>
    <property type="match status" value="1"/>
</dbReference>
<feature type="binding site" evidence="7">
    <location>
        <position position="243"/>
    </location>
    <ligand>
        <name>substrate</name>
    </ligand>
</feature>
<comment type="similarity">
    <text evidence="1 7">Belongs to the glutaminase family.</text>
</comment>
<feature type="binding site" evidence="7">
    <location>
        <position position="114"/>
    </location>
    <ligand>
        <name>substrate</name>
    </ligand>
</feature>
<evidence type="ECO:0000256" key="5">
    <source>
        <dbReference type="ARBA" id="ARBA00049534"/>
    </source>
</evidence>
<dbReference type="Pfam" id="PF04960">
    <property type="entry name" value="Glutaminase"/>
    <property type="match status" value="1"/>
</dbReference>
<dbReference type="AlphaFoldDB" id="A0A7W3J8X1"/>
<dbReference type="EC" id="3.5.1.2" evidence="3 7"/>
<feature type="binding site" evidence="7">
    <location>
        <position position="160"/>
    </location>
    <ligand>
        <name>substrate</name>
    </ligand>
</feature>
<organism evidence="8 9">
    <name type="scientific">Promicromonospora sukumoe</name>
    <dbReference type="NCBI Taxonomy" id="88382"/>
    <lineage>
        <taxon>Bacteria</taxon>
        <taxon>Bacillati</taxon>
        <taxon>Actinomycetota</taxon>
        <taxon>Actinomycetes</taxon>
        <taxon>Micrococcales</taxon>
        <taxon>Promicromonosporaceae</taxon>
        <taxon>Promicromonospora</taxon>
    </lineage>
</organism>
<evidence type="ECO:0000256" key="4">
    <source>
        <dbReference type="ARBA" id="ARBA00022801"/>
    </source>
</evidence>
<sequence length="413" mass="43937">MKTPVPDYLDEVLDSLRGDTSGANATYIPELAEADPERFGIALTTTLGRTYAAGDADTEFSIQSISKPFAYAAAIIDRGLDRVLESVRVEPSGEAFDELSLDGATHRPKNAMINAGAITTHSLLAGPGAGPEERVDRAVSFFSRLAGRELRIDERVCTSELGTAHRNLSIAHMLRNYGVVEGDVPALVEGYTRQCSVLVTVRDLSVMSATLATGGIQPVTGERLMDPAVARHVMAVMASAGMYDGAGDWLVSVGIPAKSGVAGGIVGVLPDRVGIGTFSPRLDQHGNSHRGRLAFERLSRDMGMHLFASDQGRADAVDVVRSDGTVTFALRGNVQVTAATELLDLMAATDGTGDVDDVVLDVTRVHLFTDLGRRMTLEGLRRLRLDGRRVGVHDPSGVLPFPDLGDGTYPDVV</sequence>
<dbReference type="PANTHER" id="PTHR12544:SF29">
    <property type="entry name" value="GLUTAMINASE"/>
    <property type="match status" value="1"/>
</dbReference>
<gene>
    <name evidence="7" type="primary">glsA</name>
    <name evidence="8" type="ORF">FHX71_002384</name>
</gene>
<feature type="binding site" evidence="7">
    <location>
        <position position="261"/>
    </location>
    <ligand>
        <name>substrate</name>
    </ligand>
</feature>